<evidence type="ECO:0000256" key="4">
    <source>
        <dbReference type="ARBA" id="ARBA00022989"/>
    </source>
</evidence>
<comment type="caution">
    <text evidence="8">The sequence shown here is derived from an EMBL/GenBank/DDBJ whole genome shotgun (WGS) entry which is preliminary data.</text>
</comment>
<dbReference type="PANTHER" id="PTHR11689">
    <property type="entry name" value="CHLORIDE CHANNEL PROTEIN CLC FAMILY MEMBER"/>
    <property type="match status" value="1"/>
</dbReference>
<sequence>MFDVSSAEATYSTPDLLAIILLGVIGGIFGSLHNYLVAEVLHTHAIINEKGAAFKILLIATISVITSCCAFGLPWLAECIERPSNLKVSCPTVGESGNYKSFQCQSGHYNDLASLLLNANDDAIRNMFSTDMQKEFRNSILFIFFAAIDCLGMITYGIAIPSGLFIPVILAGAIYGRLVGRLSESVSTLDTVMLVLLISTKAFTTKIVKLKGLPYLEAHAEPYMRHLVAGHNGFPVIDEPSFSDAPELCRLFLRSHSLVLLYGKNFSRDEVLCEEKIQKFAKFDFANAGSGESNRRI</sequence>
<accession>A0AAN8UV40</accession>
<dbReference type="EMBL" id="JBAMMX010000017">
    <property type="protein sequence ID" value="KAK6923633.1"/>
    <property type="molecule type" value="Genomic_DNA"/>
</dbReference>
<evidence type="ECO:0000256" key="3">
    <source>
        <dbReference type="ARBA" id="ARBA00022737"/>
    </source>
</evidence>
<dbReference type="InterPro" id="IPR051280">
    <property type="entry name" value="Cl-channel/antiporter"/>
</dbReference>
<dbReference type="AlphaFoldDB" id="A0AAN8UV40"/>
<gene>
    <name evidence="8" type="ORF">RJ641_009833</name>
</gene>
<organism evidence="8 9">
    <name type="scientific">Dillenia turbinata</name>
    <dbReference type="NCBI Taxonomy" id="194707"/>
    <lineage>
        <taxon>Eukaryota</taxon>
        <taxon>Viridiplantae</taxon>
        <taxon>Streptophyta</taxon>
        <taxon>Embryophyta</taxon>
        <taxon>Tracheophyta</taxon>
        <taxon>Spermatophyta</taxon>
        <taxon>Magnoliopsida</taxon>
        <taxon>eudicotyledons</taxon>
        <taxon>Gunneridae</taxon>
        <taxon>Pentapetalae</taxon>
        <taxon>Dilleniales</taxon>
        <taxon>Dilleniaceae</taxon>
        <taxon>Dillenia</taxon>
    </lineage>
</organism>
<evidence type="ECO:0000256" key="1">
    <source>
        <dbReference type="ARBA" id="ARBA00004141"/>
    </source>
</evidence>
<evidence type="ECO:0000256" key="5">
    <source>
        <dbReference type="ARBA" id="ARBA00023122"/>
    </source>
</evidence>
<dbReference type="Proteomes" id="UP001370490">
    <property type="component" value="Unassembled WGS sequence"/>
</dbReference>
<dbReference type="SUPFAM" id="SSF81340">
    <property type="entry name" value="Clc chloride channel"/>
    <property type="match status" value="1"/>
</dbReference>
<keyword evidence="9" id="KW-1185">Reference proteome</keyword>
<feature type="transmembrane region" description="Helical" evidence="7">
    <location>
        <begin position="141"/>
        <end position="174"/>
    </location>
</feature>
<keyword evidence="5" id="KW-0129">CBS domain</keyword>
<reference evidence="8 9" key="1">
    <citation type="submission" date="2023-12" db="EMBL/GenBank/DDBJ databases">
        <title>A high-quality genome assembly for Dillenia turbinata (Dilleniales).</title>
        <authorList>
            <person name="Chanderbali A."/>
        </authorList>
    </citation>
    <scope>NUCLEOTIDE SEQUENCE [LARGE SCALE GENOMIC DNA]</scope>
    <source>
        <strain evidence="8">LSX21</strain>
        <tissue evidence="8">Leaf</tissue>
    </source>
</reference>
<evidence type="ECO:0000256" key="2">
    <source>
        <dbReference type="ARBA" id="ARBA00022692"/>
    </source>
</evidence>
<keyword evidence="2 7" id="KW-0812">Transmembrane</keyword>
<comment type="subcellular location">
    <subcellularLocation>
        <location evidence="1">Membrane</location>
        <topology evidence="1">Multi-pass membrane protein</topology>
    </subcellularLocation>
</comment>
<keyword evidence="4 7" id="KW-1133">Transmembrane helix</keyword>
<dbReference type="GO" id="GO:0009705">
    <property type="term" value="C:plant-type vacuole membrane"/>
    <property type="evidence" value="ECO:0007669"/>
    <property type="project" value="TreeGrafter"/>
</dbReference>
<name>A0AAN8UV40_9MAGN</name>
<feature type="transmembrane region" description="Helical" evidence="7">
    <location>
        <begin position="16"/>
        <end position="36"/>
    </location>
</feature>
<keyword evidence="3" id="KW-0677">Repeat</keyword>
<evidence type="ECO:0000256" key="7">
    <source>
        <dbReference type="SAM" id="Phobius"/>
    </source>
</evidence>
<keyword evidence="6 7" id="KW-0472">Membrane</keyword>
<evidence type="ECO:0000256" key="6">
    <source>
        <dbReference type="ARBA" id="ARBA00023136"/>
    </source>
</evidence>
<dbReference type="PANTHER" id="PTHR11689:SF165">
    <property type="entry name" value="CHLORIDE CHANNEL PROTEIN CLC-C"/>
    <property type="match status" value="1"/>
</dbReference>
<protein>
    <submittedName>
        <fullName evidence="8">Chloride channel, voltage gated</fullName>
    </submittedName>
</protein>
<proteinExistence type="predicted"/>
<dbReference type="Gene3D" id="1.10.3080.10">
    <property type="entry name" value="Clc chloride channel"/>
    <property type="match status" value="1"/>
</dbReference>
<dbReference type="Pfam" id="PF00654">
    <property type="entry name" value="Voltage_CLC"/>
    <property type="match status" value="1"/>
</dbReference>
<evidence type="ECO:0000313" key="8">
    <source>
        <dbReference type="EMBL" id="KAK6923633.1"/>
    </source>
</evidence>
<dbReference type="GO" id="GO:0015108">
    <property type="term" value="F:chloride transmembrane transporter activity"/>
    <property type="evidence" value="ECO:0007669"/>
    <property type="project" value="InterPro"/>
</dbReference>
<dbReference type="InterPro" id="IPR014743">
    <property type="entry name" value="Cl-channel_core"/>
</dbReference>
<dbReference type="InterPro" id="IPR001807">
    <property type="entry name" value="ClC"/>
</dbReference>
<evidence type="ECO:0000313" key="9">
    <source>
        <dbReference type="Proteomes" id="UP001370490"/>
    </source>
</evidence>